<gene>
    <name evidence="3" type="ORF">SGA01_81040</name>
</gene>
<dbReference type="AlphaFoldDB" id="A0A4Y3RYY6"/>
<protein>
    <recommendedName>
        <fullName evidence="5">FlgD Ig-like domain-containing protein</fullName>
    </recommendedName>
</protein>
<reference evidence="3 4" key="1">
    <citation type="submission" date="2019-06" db="EMBL/GenBank/DDBJ databases">
        <title>Whole genome shotgun sequence of Streptomyces gardneri NBRC 12865.</title>
        <authorList>
            <person name="Hosoyama A."/>
            <person name="Uohara A."/>
            <person name="Ohji S."/>
            <person name="Ichikawa N."/>
        </authorList>
    </citation>
    <scope>NUCLEOTIDE SEQUENCE [LARGE SCALE GENOMIC DNA]</scope>
    <source>
        <strain evidence="3 4">NBRC 12865</strain>
    </source>
</reference>
<comment type="caution">
    <text evidence="3">The sequence shown here is derived from an EMBL/GenBank/DDBJ whole genome shotgun (WGS) entry which is preliminary data.</text>
</comment>
<dbReference type="Pfam" id="PF13517">
    <property type="entry name" value="FG-GAP_3"/>
    <property type="match status" value="1"/>
</dbReference>
<dbReference type="SUPFAM" id="SSF69318">
    <property type="entry name" value="Integrin alpha N-terminal domain"/>
    <property type="match status" value="1"/>
</dbReference>
<feature type="chain" id="PRO_5039588690" description="FlgD Ig-like domain-containing protein" evidence="2">
    <location>
        <begin position="36"/>
        <end position="738"/>
    </location>
</feature>
<dbReference type="EMBL" id="BJMN01000103">
    <property type="protein sequence ID" value="GEB62499.1"/>
    <property type="molecule type" value="Genomic_DNA"/>
</dbReference>
<name>A0A4Y3RYY6_9ACTN</name>
<proteinExistence type="predicted"/>
<dbReference type="InterPro" id="IPR013517">
    <property type="entry name" value="FG-GAP"/>
</dbReference>
<evidence type="ECO:0000256" key="1">
    <source>
        <dbReference type="ARBA" id="ARBA00022729"/>
    </source>
</evidence>
<dbReference type="Proteomes" id="UP000315226">
    <property type="component" value="Unassembled WGS sequence"/>
</dbReference>
<evidence type="ECO:0008006" key="5">
    <source>
        <dbReference type="Google" id="ProtNLM"/>
    </source>
</evidence>
<accession>A0A4Y3RYY6</accession>
<organism evidence="3 4">
    <name type="scientific">Streptomyces gardneri</name>
    <dbReference type="NCBI Taxonomy" id="66892"/>
    <lineage>
        <taxon>Bacteria</taxon>
        <taxon>Bacillati</taxon>
        <taxon>Actinomycetota</taxon>
        <taxon>Actinomycetes</taxon>
        <taxon>Kitasatosporales</taxon>
        <taxon>Streptomycetaceae</taxon>
        <taxon>Streptomyces</taxon>
    </lineage>
</organism>
<keyword evidence="1 2" id="KW-0732">Signal</keyword>
<sequence length="738" mass="76776">MRTMNHAYIRGRRLAVAVTAVLAVTALGGTLVTVAAPAAEAAVAGPVAPNADVTFPAGEKLVSGGNTGFLTSKDDGAGGSALTWTSFDDATTWPVPASLAYPSRSDTIVTREGYRFVLRDMSANGISTYVEPIGLGTDYKVAGAAGSTVFLSVPNATYGGEDLYRLTRVNGVQQQEKLTPFAGGRDYKVLSHSLGTAVVVFEKDSSSGPYYRRALVDLGGGFLKEERALLPFDPATVTTAVSPSYIAWTEYVDGAQRVAIEKRSAYEPFKRISLGAGSKGVVVGFSGDWVLYGVPGGLTAPTANPLYALTAQNVLTGETHQLLDHFTSSSTAPDGTILVHGGKSTDGEGLFRVTGAEWPQIALVARTPGATSAPQVVRSTVPAVADLDRNGGQVAMEWELSRYNVNLDVTLRHNVTGKTFTKRLTRPSAPARLTWDGLINGVSAPNGDYQWHVVATPTNGIGNPGYANGTFKVTRQANPHDYTDNGSPDLLARDAAGVLWRDDLLDSPVGGQVTPAKPRVKIGPGWNTYNVIEAAGNIAGSGAGDVLARDTAGVLWTYISKGDGTFGTRTKVGPGWGVYNKLAAGSDLTGDGRDDLVATDASGALWLYKGTGSATVPYAGRVKVGPGWGVYNQLTAVGNIAGGVAGDLVARDASGVLWLYLGKGDGTFAARTKIGTGWGGYSQLVGVGDANNDGRPDLVAYGSAGTHVFLGTGSWSAPFTKTVTSLYAGEGTKFTSVS</sequence>
<dbReference type="InterPro" id="IPR028994">
    <property type="entry name" value="Integrin_alpha_N"/>
</dbReference>
<evidence type="ECO:0000313" key="3">
    <source>
        <dbReference type="EMBL" id="GEB62499.1"/>
    </source>
</evidence>
<evidence type="ECO:0000256" key="2">
    <source>
        <dbReference type="SAM" id="SignalP"/>
    </source>
</evidence>
<evidence type="ECO:0000313" key="4">
    <source>
        <dbReference type="Proteomes" id="UP000315226"/>
    </source>
</evidence>
<feature type="signal peptide" evidence="2">
    <location>
        <begin position="1"/>
        <end position="35"/>
    </location>
</feature>
<keyword evidence="4" id="KW-1185">Reference proteome</keyword>